<protein>
    <submittedName>
        <fullName evidence="2">Uncharacterized protein</fullName>
    </submittedName>
</protein>
<organism evidence="2 3">
    <name type="scientific">Mycoplasma haemocanis (strain Illinois)</name>
    <dbReference type="NCBI Taxonomy" id="1111676"/>
    <lineage>
        <taxon>Bacteria</taxon>
        <taxon>Bacillati</taxon>
        <taxon>Mycoplasmatota</taxon>
        <taxon>Mollicutes</taxon>
        <taxon>Mycoplasmataceae</taxon>
        <taxon>Mycoplasma</taxon>
    </lineage>
</organism>
<evidence type="ECO:0000256" key="1">
    <source>
        <dbReference type="SAM" id="MobiDB-lite"/>
    </source>
</evidence>
<name>H6N7V1_MYCHN</name>
<feature type="region of interest" description="Disordered" evidence="1">
    <location>
        <begin position="1"/>
        <end position="20"/>
    </location>
</feature>
<sequence>MTSEEKKEDLKVKKKDEEEGEPVEVTVRISTSVYTALQREFESLKILKVKSKVLPELKTFDDLLIFYFEKLIDSSKKYAEVEKNLSNMFRSFKDIGISIDDFKQLIDILESLDFGKKKKTSTGKKS</sequence>
<dbReference type="EMBL" id="CP003199">
    <property type="protein sequence ID" value="AEW45723.1"/>
    <property type="molecule type" value="Genomic_DNA"/>
</dbReference>
<proteinExistence type="predicted"/>
<evidence type="ECO:0000313" key="2">
    <source>
        <dbReference type="EMBL" id="AEW45723.1"/>
    </source>
</evidence>
<reference evidence="2 3" key="1">
    <citation type="journal article" date="2012" name="J. Bacteriol.">
        <title>Complete genome sequence of Mycoplasma haemocanis strain Illinois.</title>
        <authorList>
            <person name="do Nascimento N.C."/>
            <person name="Guimaraes A.M."/>
            <person name="Santos A.P."/>
            <person name="Sanmiguel P.J."/>
            <person name="Messick J.B."/>
        </authorList>
    </citation>
    <scope>NUCLEOTIDE SEQUENCE [LARGE SCALE GENOMIC DNA]</scope>
    <source>
        <strain evidence="2 3">Illinois</strain>
    </source>
</reference>
<dbReference type="Proteomes" id="UP000009135">
    <property type="component" value="Chromosome"/>
</dbReference>
<gene>
    <name evidence="2" type="ordered locus">MHC_04335</name>
</gene>
<dbReference type="HOGENOM" id="CLU_1979064_0_0_14"/>
<dbReference type="STRING" id="1111676.MHC_04335"/>
<dbReference type="KEGG" id="mhe:MHC_04335"/>
<dbReference type="AlphaFoldDB" id="H6N7V1"/>
<dbReference type="OrthoDB" id="9866737at2"/>
<feature type="compositionally biased region" description="Basic and acidic residues" evidence="1">
    <location>
        <begin position="1"/>
        <end position="17"/>
    </location>
</feature>
<evidence type="ECO:0000313" key="3">
    <source>
        <dbReference type="Proteomes" id="UP000009135"/>
    </source>
</evidence>
<accession>H6N7V1</accession>
<keyword evidence="3" id="KW-1185">Reference proteome</keyword>